<sequence>MLFFVLALTLISSFQETKQAVVNPSNLDANGQNVCSRQTIQTQTYQAVTATTVYTATTTSCGWLGWWRCSSSRPRTAYRSVQRTRSVSVTVIYCCSGWQKAYSSSRECRQAICSQGCHSIHGSCVAPDNCQCQSGWTGNNCAQDSDECAVNKGGCDQVCTNTQGSYQCSCNPGYTKSGHRCHDINECLTIVPSPCSCGVSGEPCGANCINLVPSFTCSCAPGFQLRSGGTICDDINECLTGNGGCEQICNNFPGKFSCGCYRGFRVTASDESRCEDIDECLSSNGFCAQQCINTRGSYLCRCNHGFFLDSNGRTCSDHDECTSSHHGCQHRCNNFHGSFFCSCFSGYAINRDNKTCSDVNECAPVYVASLNRTIIPAGCDQLCHNIQGNYTCSCNRGYRLLYDGKRCRDVDECLSGSHSCQHICHNTPGSYGCSCLSGYRLKSDLRTCEGLPCEAIKAPPNGNMTCSGLVTNETCLFSCNDGYEMQGSERRTCLNSAEWDGDETFCKVKSCGRLDLPARVQVYLPCYSTFGSRCTLGCMDGYFGVGSNLATCRLTNSSEVKWDIGNFTCEEIILCKPNPCRHGGQCIVISSRQFSCDCEQTGYEGNLCERGVVTPPDFPKLIPGHPSEKLEMCAKPENSLTVNLNPTMNLTIQPEKLIIQHPASKVEFQITGYTSAVGMVTYSLDGVNKYDFTAPRKSVVFIGHNVSSQDSVYTRLGLLAGELPVGCQRMDMKKFLACDVKIAFHTNSNISTPTLIESGPVHIITSDNRTIPLSLAGYDFSSPLPLEKDIMERLIGLTNISDRWQLSNQRPDCYNIGLTGKDLIEMIQKDAFSKSFLRYLTDQLPLWLRFRGREESNLFDIGNIQSNLFQTTDAHLSNTICKFPVHIQTALVLYRPMVTFNISVDNNRLSLSSKGSCFAADICEPGVFLTLSQRARKKFATMQFMQDLTFGGWELLVSSFGFTTPRRYNSSVSSVPNGHLVGNFSDFYYNWWWQGIANIDLSNADQAVNIKLSGEAFAFTENLDAIFTSYLSKPIRFVFHGSVELNITLHSLGEALPLTFYSSDVIGKATFGGITFLESGFSDDCRVPQGFVFALKRSSKLFRASPLAYIIRPDGGLKYLQIYHSVTGGDVISAQDDSNNLRFVEWQAQEIKRTLLDVGRTVPQLQSNTKRWEAVADEMLADATKARHLLSSASDWLRLKVLVKQLDDDIDTISRAFDLLIAKLQPYRNQTSINSFIDRLIKLRADLPKAISLSFSKSVIQQNFIGLRFLLTAQICHKELCFANIDSSIWSLHGNDCHTSPSREEAGLLVEGTALDTISLGSLITLPAGGTLKMFLSRDRDLVSTTFEGVVHLLGMKKNAMVKIIGRELSFVVSSDMFGEFDALLNVIAQLDNVVDWDSIVFRVEGKMNRSSHLHSLLEKMIKNETTMAARDATQRLAYSHSAYVDAKRKADFVKDVLKSKQSVVDKLKVWKEKAAEELRLARLKYHLAKLRFNSTFYFRENVQGYICEIQECNYTCLNGCVTPDLCQDPINITYLQRHCNTVDKPITINVVQKEIEKRSFTVPTYQTVYTGNCRSGISIKTVFKYALKGAQIGKTIGTMLKGPVGGAVGFVVGGIIGGIVGAFKKSIFGCSNTYEKVPAEPQIVEYDHKIYKVKSVEQIIKEVKCNGHTMRAKPGGYGPPYQCCKQYGCETKVIDPKCILDNEECLLSMTELKFTLDALNETLQSEFLSLRSSVERVKKATFSFEKARVLHKNAVSQLKQIEAHMKQKLSVVEITNASVIHTRRIVDFALKIAQAMNSSDNGKVVDVDDLHFSLSVVSGDAKQIVVQSNASTLSGKKVPVRFLLNFDQMQRSISSASKNIIVDLFGGKHARKKRSAAEDAGGSTHSVHSSFMDYPYACLFVNNTNLYFSYMFKSLHTLISSVKGLHQDLTFGIHDLEHLSQTMNATGSFLNASKTANNYSKEFLNSSFVTGFLEVIQVLKDENIKTMNDSSQSWNDTFEAWRAFLEEYTLEKGFEECSGTQDCIKYFFEGAKEFYEFESSRRALEIKDALPRLEIVIQSLTTKDLSMKEAEQALILADHLLNKTLDDSVLCGGLPSITSSSQGEVIIFPGDSLSLNCSAKTEEILTYTWRRNDKTISKSRFGAFSIDAVTKDDEGAYVCEVSNNKGNTLSNVTIVRIHSKPVITEHPQPQRVVFRSQIPVTFRCNATAVPLPTFQWFFQSTKSSAIRINETRPVLYIADPHLYQEGYYFCEASNKHGRAVSQRARLDVLNYTVGLPRLLITCNLTNLCWLTSNSSNSSAPDSQLCDGLPSSLDDNLTDSLLNSLATSLNLSTFSVSDLTYYSENTSKPYLLFTVDFDKDLLKDENLTTLTKVAEAIAVGEARMVENLQKFNADVLNKTFKVSWNSTTLLVEPGSIFAYPLSPECPEGQFLTGNGFICANCPAGLYYNLENDTCVDCPHGTYQTNQGQNECIFCGQNLTTAMEGAVEEQGCIADCPSGSFATLNRTCLLCPHGTYQPSRAQLSCISCGQNLTTATTGTVNNKHCIEICPAGSYFSTEKAICVECPLGTYQPIQGQTKCIPCGRNLTTALLGAVEESYCIADCPAGSYSSLNRTCSLCPRGTYQPSRGRPSCISCGPSLTTHSSGTVDKRHCISVESPSPSRIIEIKLFLTEKLVSPDITKNKEEVLELIKKELSRFFGTVVVTEKKSDMNLTKYGAEVFLFINAADIDESRLQELMIKGIVIEYRGKKMHFTGTLMTEAPTAVSDPTKDDSGEFKGQEDSERLPWKLPVIIGGPIVIVLITVLVGLVLWCKRRKTRKSKPSSMSSAPTSFQFDNPAYGTNENPPETKEDDYYSSIQSDNDPRYAEGEKYPGIQENEYASLDDYSIYVNANLQPSVARQANFKVNSAYEGK</sequence>
<dbReference type="PANTHER" id="PTHR24040:SF13">
    <property type="entry name" value="FIBROPELLIN-1"/>
    <property type="match status" value="1"/>
</dbReference>
<evidence type="ECO:0000256" key="8">
    <source>
        <dbReference type="PROSITE-ProRule" id="PRU00076"/>
    </source>
</evidence>
<dbReference type="SUPFAM" id="SSF48726">
    <property type="entry name" value="Immunoglobulin"/>
    <property type="match status" value="2"/>
</dbReference>
<dbReference type="Gene3D" id="2.10.25.10">
    <property type="entry name" value="Laminin"/>
    <property type="match status" value="9"/>
</dbReference>
<comment type="subcellular location">
    <subcellularLocation>
        <location evidence="1">Secreted</location>
    </subcellularLocation>
</comment>
<evidence type="ECO:0000256" key="7">
    <source>
        <dbReference type="ARBA" id="ARBA00023180"/>
    </source>
</evidence>
<dbReference type="InterPro" id="IPR013783">
    <property type="entry name" value="Ig-like_fold"/>
</dbReference>
<dbReference type="SMART" id="SM00032">
    <property type="entry name" value="CCP"/>
    <property type="match status" value="2"/>
</dbReference>
<dbReference type="PROSITE" id="PS00022">
    <property type="entry name" value="EGF_1"/>
    <property type="match status" value="1"/>
</dbReference>
<feature type="signal peptide" evidence="12">
    <location>
        <begin position="1"/>
        <end position="19"/>
    </location>
</feature>
<feature type="domain" description="Ig-like" evidence="14">
    <location>
        <begin position="2096"/>
        <end position="2176"/>
    </location>
</feature>
<name>A0ABN8MJ29_9CNID</name>
<dbReference type="InterPro" id="IPR049883">
    <property type="entry name" value="NOTCH1_EGF-like"/>
</dbReference>
<keyword evidence="6 8" id="KW-1015">Disulfide bond</keyword>
<comment type="caution">
    <text evidence="8">Lacks conserved residue(s) required for the propagation of feature annotation.</text>
</comment>
<keyword evidence="3 8" id="KW-0245">EGF-like domain</keyword>
<dbReference type="SMART" id="SM00181">
    <property type="entry name" value="EGF"/>
    <property type="match status" value="10"/>
</dbReference>
<accession>A0ABN8MJ29</accession>
<organism evidence="17 18">
    <name type="scientific">Porites evermanni</name>
    <dbReference type="NCBI Taxonomy" id="104178"/>
    <lineage>
        <taxon>Eukaryota</taxon>
        <taxon>Metazoa</taxon>
        <taxon>Cnidaria</taxon>
        <taxon>Anthozoa</taxon>
        <taxon>Hexacorallia</taxon>
        <taxon>Scleractinia</taxon>
        <taxon>Fungiina</taxon>
        <taxon>Poritidae</taxon>
        <taxon>Porites</taxon>
    </lineage>
</organism>
<dbReference type="CDD" id="cd00033">
    <property type="entry name" value="CCP"/>
    <property type="match status" value="1"/>
</dbReference>
<feature type="domain" description="Sushi" evidence="15">
    <location>
        <begin position="451"/>
        <end position="508"/>
    </location>
</feature>
<dbReference type="InterPro" id="IPR003599">
    <property type="entry name" value="Ig_sub"/>
</dbReference>
<dbReference type="Pfam" id="PF07645">
    <property type="entry name" value="EGF_CA"/>
    <property type="match status" value="2"/>
</dbReference>
<evidence type="ECO:0000256" key="4">
    <source>
        <dbReference type="ARBA" id="ARBA00022729"/>
    </source>
</evidence>
<dbReference type="Gene3D" id="2.10.70.10">
    <property type="entry name" value="Complement Module, domain 1"/>
    <property type="match status" value="2"/>
</dbReference>
<evidence type="ECO:0000256" key="6">
    <source>
        <dbReference type="ARBA" id="ARBA00023157"/>
    </source>
</evidence>
<evidence type="ECO:0000259" key="15">
    <source>
        <dbReference type="PROSITE" id="PS50923"/>
    </source>
</evidence>
<dbReference type="PROSITE" id="PS50026">
    <property type="entry name" value="EGF_3"/>
    <property type="match status" value="4"/>
</dbReference>
<comment type="caution">
    <text evidence="17">The sequence shown here is derived from an EMBL/GenBank/DDBJ whole genome shotgun (WGS) entry which is preliminary data.</text>
</comment>
<dbReference type="EMBL" id="CALNXI010000576">
    <property type="protein sequence ID" value="CAH3029502.1"/>
    <property type="molecule type" value="Genomic_DNA"/>
</dbReference>
<feature type="domain" description="EGF-like" evidence="13">
    <location>
        <begin position="144"/>
        <end position="182"/>
    </location>
</feature>
<dbReference type="Pfam" id="PF00008">
    <property type="entry name" value="EGF"/>
    <property type="match status" value="1"/>
</dbReference>
<keyword evidence="9" id="KW-0768">Sushi</keyword>
<evidence type="ECO:0000313" key="17">
    <source>
        <dbReference type="EMBL" id="CAH3029502.1"/>
    </source>
</evidence>
<dbReference type="SMART" id="SM00179">
    <property type="entry name" value="EGF_CA"/>
    <property type="match status" value="8"/>
</dbReference>
<feature type="chain" id="PRO_5045119167" evidence="12">
    <location>
        <begin position="20"/>
        <end position="2910"/>
    </location>
</feature>
<dbReference type="SUPFAM" id="SSF57184">
    <property type="entry name" value="Growth factor receptor domain"/>
    <property type="match status" value="4"/>
</dbReference>
<evidence type="ECO:0000313" key="18">
    <source>
        <dbReference type="Proteomes" id="UP001159427"/>
    </source>
</evidence>
<dbReference type="SUPFAM" id="SSF57196">
    <property type="entry name" value="EGF/Laminin"/>
    <property type="match status" value="1"/>
</dbReference>
<dbReference type="InterPro" id="IPR026823">
    <property type="entry name" value="cEGF"/>
</dbReference>
<dbReference type="SMART" id="SM00408">
    <property type="entry name" value="IGc2"/>
    <property type="match status" value="2"/>
</dbReference>
<dbReference type="InterPro" id="IPR011641">
    <property type="entry name" value="Tyr-kin_ephrin_A/B_rcpt-like"/>
</dbReference>
<keyword evidence="7" id="KW-0325">Glycoprotein</keyword>
<keyword evidence="11" id="KW-0472">Membrane</keyword>
<feature type="domain" description="EMI" evidence="16">
    <location>
        <begin position="31"/>
        <end position="110"/>
    </location>
</feature>
<keyword evidence="18" id="KW-1185">Reference proteome</keyword>
<evidence type="ECO:0000256" key="12">
    <source>
        <dbReference type="SAM" id="SignalP"/>
    </source>
</evidence>
<dbReference type="Pfam" id="PF07699">
    <property type="entry name" value="Ephrin_rec_like"/>
    <property type="match status" value="4"/>
</dbReference>
<dbReference type="InterPro" id="IPR001881">
    <property type="entry name" value="EGF-like_Ca-bd_dom"/>
</dbReference>
<dbReference type="PROSITE" id="PS50835">
    <property type="entry name" value="IG_LIKE"/>
    <property type="match status" value="2"/>
</dbReference>
<dbReference type="InterPro" id="IPR036179">
    <property type="entry name" value="Ig-like_dom_sf"/>
</dbReference>
<gene>
    <name evidence="17" type="ORF">PEVE_00036268</name>
</gene>
<keyword evidence="4 12" id="KW-0732">Signal</keyword>
<dbReference type="Proteomes" id="UP001159427">
    <property type="component" value="Unassembled WGS sequence"/>
</dbReference>
<dbReference type="PROSITE" id="PS01186">
    <property type="entry name" value="EGF_2"/>
    <property type="match status" value="5"/>
</dbReference>
<dbReference type="PROSITE" id="PS51041">
    <property type="entry name" value="EMI"/>
    <property type="match status" value="1"/>
</dbReference>
<dbReference type="Pfam" id="PF12662">
    <property type="entry name" value="cEGF"/>
    <property type="match status" value="4"/>
</dbReference>
<dbReference type="CDD" id="cd00054">
    <property type="entry name" value="EGF_CA"/>
    <property type="match status" value="5"/>
</dbReference>
<dbReference type="Pfam" id="PF13927">
    <property type="entry name" value="Ig_3"/>
    <property type="match status" value="1"/>
</dbReference>
<keyword evidence="11" id="KW-1133">Transmembrane helix</keyword>
<dbReference type="InterPro" id="IPR000436">
    <property type="entry name" value="Sushi_SCR_CCP_dom"/>
</dbReference>
<keyword evidence="2" id="KW-0964">Secreted</keyword>
<evidence type="ECO:0000256" key="11">
    <source>
        <dbReference type="SAM" id="Phobius"/>
    </source>
</evidence>
<dbReference type="SMART" id="SM00409">
    <property type="entry name" value="IG"/>
    <property type="match status" value="2"/>
</dbReference>
<feature type="disulfide bond" evidence="9">
    <location>
        <begin position="479"/>
        <end position="506"/>
    </location>
</feature>
<dbReference type="InterPro" id="IPR011489">
    <property type="entry name" value="EMI_domain"/>
</dbReference>
<feature type="domain" description="EGF-like" evidence="13">
    <location>
        <begin position="109"/>
        <end position="142"/>
    </location>
</feature>
<dbReference type="Pfam" id="PF13895">
    <property type="entry name" value="Ig_2"/>
    <property type="match status" value="1"/>
</dbReference>
<dbReference type="Gene3D" id="2.10.50.10">
    <property type="entry name" value="Tumor Necrosis Factor Receptor, subunit A, domain 2"/>
    <property type="match status" value="4"/>
</dbReference>
<dbReference type="PROSITE" id="PS50923">
    <property type="entry name" value="SUSHI"/>
    <property type="match status" value="1"/>
</dbReference>
<dbReference type="InterPro" id="IPR000152">
    <property type="entry name" value="EGF-type_Asp/Asn_hydroxyl_site"/>
</dbReference>
<feature type="region of interest" description="Disordered" evidence="10">
    <location>
        <begin position="2818"/>
        <end position="2870"/>
    </location>
</feature>
<evidence type="ECO:0000256" key="2">
    <source>
        <dbReference type="ARBA" id="ARBA00022525"/>
    </source>
</evidence>
<dbReference type="InterPro" id="IPR009030">
    <property type="entry name" value="Growth_fac_rcpt_cys_sf"/>
</dbReference>
<dbReference type="InterPro" id="IPR000742">
    <property type="entry name" value="EGF"/>
</dbReference>
<dbReference type="Gene3D" id="2.60.40.10">
    <property type="entry name" value="Immunoglobulins"/>
    <property type="match status" value="2"/>
</dbReference>
<evidence type="ECO:0000256" key="1">
    <source>
        <dbReference type="ARBA" id="ARBA00004613"/>
    </source>
</evidence>
<feature type="domain" description="Ig-like" evidence="14">
    <location>
        <begin position="2182"/>
        <end position="2262"/>
    </location>
</feature>
<evidence type="ECO:0000256" key="3">
    <source>
        <dbReference type="ARBA" id="ARBA00022536"/>
    </source>
</evidence>
<evidence type="ECO:0000259" key="14">
    <source>
        <dbReference type="PROSITE" id="PS50835"/>
    </source>
</evidence>
<dbReference type="SMART" id="SM01411">
    <property type="entry name" value="Ephrin_rec_like"/>
    <property type="match status" value="4"/>
</dbReference>
<reference evidence="17 18" key="1">
    <citation type="submission" date="2022-05" db="EMBL/GenBank/DDBJ databases">
        <authorList>
            <consortium name="Genoscope - CEA"/>
            <person name="William W."/>
        </authorList>
    </citation>
    <scope>NUCLEOTIDE SEQUENCE [LARGE SCALE GENOMIC DNA]</scope>
</reference>
<feature type="domain" description="EGF-like" evidence="13">
    <location>
        <begin position="409"/>
        <end position="449"/>
    </location>
</feature>
<keyword evidence="5" id="KW-0677">Repeat</keyword>
<feature type="domain" description="EGF-like" evidence="13">
    <location>
        <begin position="571"/>
        <end position="609"/>
    </location>
</feature>
<feature type="transmembrane region" description="Helical" evidence="11">
    <location>
        <begin position="2787"/>
        <end position="2809"/>
    </location>
</feature>
<dbReference type="PROSITE" id="PS00010">
    <property type="entry name" value="ASX_HYDROXYL"/>
    <property type="match status" value="3"/>
</dbReference>
<dbReference type="InterPro" id="IPR051145">
    <property type="entry name" value="GAS-SHBG-PROS"/>
</dbReference>
<evidence type="ECO:0000256" key="9">
    <source>
        <dbReference type="PROSITE-ProRule" id="PRU00302"/>
    </source>
</evidence>
<feature type="compositionally biased region" description="Basic and acidic residues" evidence="10">
    <location>
        <begin position="2766"/>
        <end position="2779"/>
    </location>
</feature>
<dbReference type="PROSITE" id="PS01187">
    <property type="entry name" value="EGF_CA"/>
    <property type="match status" value="1"/>
</dbReference>
<proteinExistence type="predicted"/>
<evidence type="ECO:0000259" key="16">
    <source>
        <dbReference type="PROSITE" id="PS51041"/>
    </source>
</evidence>
<feature type="compositionally biased region" description="Low complexity" evidence="10">
    <location>
        <begin position="2820"/>
        <end position="2829"/>
    </location>
</feature>
<evidence type="ECO:0000256" key="10">
    <source>
        <dbReference type="SAM" id="MobiDB-lite"/>
    </source>
</evidence>
<protein>
    <submittedName>
        <fullName evidence="17">Uncharacterized protein</fullName>
    </submittedName>
</protein>
<evidence type="ECO:0000259" key="13">
    <source>
        <dbReference type="PROSITE" id="PS50026"/>
    </source>
</evidence>
<dbReference type="InterPro" id="IPR035976">
    <property type="entry name" value="Sushi/SCR/CCP_sf"/>
</dbReference>
<keyword evidence="11" id="KW-0812">Transmembrane</keyword>
<feature type="compositionally biased region" description="Basic and acidic residues" evidence="10">
    <location>
        <begin position="2859"/>
        <end position="2868"/>
    </location>
</feature>
<feature type="region of interest" description="Disordered" evidence="10">
    <location>
        <begin position="2760"/>
        <end position="2779"/>
    </location>
</feature>
<dbReference type="Pfam" id="PF00084">
    <property type="entry name" value="Sushi"/>
    <property type="match status" value="1"/>
</dbReference>
<dbReference type="PANTHER" id="PTHR24040">
    <property type="entry name" value="LAMININ G-LIKE DOMAIN-CONTAINING PROTEIN"/>
    <property type="match status" value="1"/>
</dbReference>
<dbReference type="InterPro" id="IPR018097">
    <property type="entry name" value="EGF_Ca-bd_CS"/>
</dbReference>
<dbReference type="InterPro" id="IPR007110">
    <property type="entry name" value="Ig-like_dom"/>
</dbReference>
<dbReference type="InterPro" id="IPR003598">
    <property type="entry name" value="Ig_sub2"/>
</dbReference>
<feature type="disulfide bond" evidence="8">
    <location>
        <begin position="132"/>
        <end position="141"/>
    </location>
</feature>
<dbReference type="SUPFAM" id="SSF57535">
    <property type="entry name" value="Complement control module/SCR domain"/>
    <property type="match status" value="2"/>
</dbReference>
<evidence type="ECO:0000256" key="5">
    <source>
        <dbReference type="ARBA" id="ARBA00022737"/>
    </source>
</evidence>